<dbReference type="Proteomes" id="UP000447434">
    <property type="component" value="Chromosome 23"/>
</dbReference>
<gene>
    <name evidence="1" type="ORF">Lalb_Chr23g0271101</name>
</gene>
<proteinExistence type="predicted"/>
<comment type="caution">
    <text evidence="1">The sequence shown here is derived from an EMBL/GenBank/DDBJ whole genome shotgun (WGS) entry which is preliminary data.</text>
</comment>
<accession>A0A6A4MVU1</accession>
<evidence type="ECO:0000313" key="1">
    <source>
        <dbReference type="EMBL" id="KAE9587196.1"/>
    </source>
</evidence>
<name>A0A6A4MVU1_LUPAL</name>
<sequence length="68" mass="7957">MGNLLHCRVSNHTYLVKLNFTTLKECVTLAQLQNFMLSNFCHKMCLKTKSWTYLVTFSRICPCYCTLT</sequence>
<keyword evidence="2" id="KW-1185">Reference proteome</keyword>
<protein>
    <submittedName>
        <fullName evidence="1">Uncharacterized protein</fullName>
    </submittedName>
</protein>
<organism evidence="1 2">
    <name type="scientific">Lupinus albus</name>
    <name type="common">White lupine</name>
    <name type="synonym">Lupinus termis</name>
    <dbReference type="NCBI Taxonomy" id="3870"/>
    <lineage>
        <taxon>Eukaryota</taxon>
        <taxon>Viridiplantae</taxon>
        <taxon>Streptophyta</taxon>
        <taxon>Embryophyta</taxon>
        <taxon>Tracheophyta</taxon>
        <taxon>Spermatophyta</taxon>
        <taxon>Magnoliopsida</taxon>
        <taxon>eudicotyledons</taxon>
        <taxon>Gunneridae</taxon>
        <taxon>Pentapetalae</taxon>
        <taxon>rosids</taxon>
        <taxon>fabids</taxon>
        <taxon>Fabales</taxon>
        <taxon>Fabaceae</taxon>
        <taxon>Papilionoideae</taxon>
        <taxon>50 kb inversion clade</taxon>
        <taxon>genistoids sensu lato</taxon>
        <taxon>core genistoids</taxon>
        <taxon>Genisteae</taxon>
        <taxon>Lupinus</taxon>
    </lineage>
</organism>
<reference evidence="2" key="1">
    <citation type="journal article" date="2020" name="Nat. Commun.">
        <title>Genome sequence of the cluster root forming white lupin.</title>
        <authorList>
            <person name="Hufnagel B."/>
            <person name="Marques A."/>
            <person name="Soriano A."/>
            <person name="Marques L."/>
            <person name="Divol F."/>
            <person name="Doumas P."/>
            <person name="Sallet E."/>
            <person name="Mancinotti D."/>
            <person name="Carrere S."/>
            <person name="Marande W."/>
            <person name="Arribat S."/>
            <person name="Keller J."/>
            <person name="Huneau C."/>
            <person name="Blein T."/>
            <person name="Aime D."/>
            <person name="Laguerre M."/>
            <person name="Taylor J."/>
            <person name="Schubert V."/>
            <person name="Nelson M."/>
            <person name="Geu-Flores F."/>
            <person name="Crespi M."/>
            <person name="Gallardo-Guerrero K."/>
            <person name="Delaux P.-M."/>
            <person name="Salse J."/>
            <person name="Berges H."/>
            <person name="Guyot R."/>
            <person name="Gouzy J."/>
            <person name="Peret B."/>
        </authorList>
    </citation>
    <scope>NUCLEOTIDE SEQUENCE [LARGE SCALE GENOMIC DNA]</scope>
    <source>
        <strain evidence="2">cv. Amiga</strain>
    </source>
</reference>
<dbReference type="AlphaFoldDB" id="A0A6A4MVU1"/>
<dbReference type="EMBL" id="WOCE01000023">
    <property type="protein sequence ID" value="KAE9587196.1"/>
    <property type="molecule type" value="Genomic_DNA"/>
</dbReference>
<evidence type="ECO:0000313" key="2">
    <source>
        <dbReference type="Proteomes" id="UP000447434"/>
    </source>
</evidence>